<evidence type="ECO:0000256" key="5">
    <source>
        <dbReference type="ARBA" id="ARBA00022989"/>
    </source>
</evidence>
<keyword evidence="4 7" id="KW-0812">Transmembrane</keyword>
<reference evidence="8 9" key="1">
    <citation type="submission" date="2020-03" db="EMBL/GenBank/DDBJ databases">
        <title>Metabolic flexibility allows generalist bacteria to become dominant in a frequently disturbed ecosystem.</title>
        <authorList>
            <person name="Chen Y.-J."/>
            <person name="Leung P.M."/>
            <person name="Bay S.K."/>
            <person name="Hugenholtz P."/>
            <person name="Kessler A.J."/>
            <person name="Shelley G."/>
            <person name="Waite D.W."/>
            <person name="Cook P.L."/>
            <person name="Greening C."/>
        </authorList>
    </citation>
    <scope>NUCLEOTIDE SEQUENCE [LARGE SCALE GENOMIC DNA]</scope>
    <source>
        <strain evidence="8">SS_bin_28</strain>
    </source>
</reference>
<comment type="similarity">
    <text evidence="2 7">Belongs to the ExbD/TolR family.</text>
</comment>
<dbReference type="InterPro" id="IPR003400">
    <property type="entry name" value="ExbD"/>
</dbReference>
<dbReference type="Proteomes" id="UP000547674">
    <property type="component" value="Unassembled WGS sequence"/>
</dbReference>
<keyword evidence="7" id="KW-0813">Transport</keyword>
<evidence type="ECO:0000256" key="7">
    <source>
        <dbReference type="RuleBase" id="RU003879"/>
    </source>
</evidence>
<dbReference type="GO" id="GO:0022857">
    <property type="term" value="F:transmembrane transporter activity"/>
    <property type="evidence" value="ECO:0007669"/>
    <property type="project" value="InterPro"/>
</dbReference>
<dbReference type="GO" id="GO:0015031">
    <property type="term" value="P:protein transport"/>
    <property type="evidence" value="ECO:0007669"/>
    <property type="project" value="UniProtKB-KW"/>
</dbReference>
<protein>
    <submittedName>
        <fullName evidence="8">Biopolymer transporter ExbD</fullName>
    </submittedName>
</protein>
<dbReference type="GO" id="GO:0005886">
    <property type="term" value="C:plasma membrane"/>
    <property type="evidence" value="ECO:0007669"/>
    <property type="project" value="UniProtKB-SubCell"/>
</dbReference>
<comment type="caution">
    <text evidence="8">The sequence shown here is derived from an EMBL/GenBank/DDBJ whole genome shotgun (WGS) entry which is preliminary data.</text>
</comment>
<dbReference type="PANTHER" id="PTHR30558">
    <property type="entry name" value="EXBD MEMBRANE COMPONENT OF PMF-DRIVEN MACROMOLECULE IMPORT SYSTEM"/>
    <property type="match status" value="1"/>
</dbReference>
<evidence type="ECO:0000313" key="9">
    <source>
        <dbReference type="Proteomes" id="UP000547674"/>
    </source>
</evidence>
<evidence type="ECO:0000256" key="3">
    <source>
        <dbReference type="ARBA" id="ARBA00022475"/>
    </source>
</evidence>
<gene>
    <name evidence="8" type="ORF">HKN21_11895</name>
</gene>
<comment type="subcellular location">
    <subcellularLocation>
        <location evidence="1">Cell membrane</location>
        <topology evidence="1">Single-pass membrane protein</topology>
    </subcellularLocation>
    <subcellularLocation>
        <location evidence="7">Cell membrane</location>
        <topology evidence="7">Single-pass type II membrane protein</topology>
    </subcellularLocation>
</comment>
<dbReference type="AlphaFoldDB" id="A0A7Y2E924"/>
<dbReference type="Pfam" id="PF02472">
    <property type="entry name" value="ExbD"/>
    <property type="match status" value="1"/>
</dbReference>
<dbReference type="EMBL" id="JABDJR010000481">
    <property type="protein sequence ID" value="NNF07456.1"/>
    <property type="molecule type" value="Genomic_DNA"/>
</dbReference>
<evidence type="ECO:0000256" key="1">
    <source>
        <dbReference type="ARBA" id="ARBA00004162"/>
    </source>
</evidence>
<sequence length="136" mass="15185">MAKIQRIRPPEEIPDSAMADVAFLLLIFFIATTTIAEEFGLSLILPAPSTSQTSMQVNRDNVMIISSDESGSVILVDEQAVNLSQIRPMFRERYAGNDKLVVSVEPHPNAPYRVMVDVLDELKMAKAPRISLKTRR</sequence>
<keyword evidence="3" id="KW-1003">Cell membrane</keyword>
<name>A0A7Y2E924_UNCEI</name>
<keyword evidence="6" id="KW-0472">Membrane</keyword>
<evidence type="ECO:0000256" key="4">
    <source>
        <dbReference type="ARBA" id="ARBA00022692"/>
    </source>
</evidence>
<proteinExistence type="inferred from homology"/>
<dbReference type="Gene3D" id="3.30.420.270">
    <property type="match status" value="1"/>
</dbReference>
<accession>A0A7Y2E924</accession>
<organism evidence="8 9">
    <name type="scientific">Eiseniibacteriota bacterium</name>
    <dbReference type="NCBI Taxonomy" id="2212470"/>
    <lineage>
        <taxon>Bacteria</taxon>
        <taxon>Candidatus Eiseniibacteriota</taxon>
    </lineage>
</organism>
<dbReference type="PANTHER" id="PTHR30558:SF3">
    <property type="entry name" value="BIOPOLYMER TRANSPORT PROTEIN EXBD-RELATED"/>
    <property type="match status" value="1"/>
</dbReference>
<evidence type="ECO:0000256" key="6">
    <source>
        <dbReference type="ARBA" id="ARBA00023136"/>
    </source>
</evidence>
<evidence type="ECO:0000256" key="2">
    <source>
        <dbReference type="ARBA" id="ARBA00005811"/>
    </source>
</evidence>
<keyword evidence="7" id="KW-0653">Protein transport</keyword>
<keyword evidence="5" id="KW-1133">Transmembrane helix</keyword>
<evidence type="ECO:0000313" key="8">
    <source>
        <dbReference type="EMBL" id="NNF07456.1"/>
    </source>
</evidence>